<keyword evidence="2" id="KW-1185">Reference proteome</keyword>
<name>A0A0V1FTS8_TRIPS</name>
<gene>
    <name evidence="1" type="ORF">T4D_3457</name>
</gene>
<reference evidence="1 2" key="1">
    <citation type="submission" date="2015-01" db="EMBL/GenBank/DDBJ databases">
        <title>Evolution of Trichinella species and genotypes.</title>
        <authorList>
            <person name="Korhonen P.K."/>
            <person name="Edoardo P."/>
            <person name="Giuseppe L.R."/>
            <person name="Gasser R.B."/>
        </authorList>
    </citation>
    <scope>NUCLEOTIDE SEQUENCE [LARGE SCALE GENOMIC DNA]</scope>
    <source>
        <strain evidence="1">ISS470</strain>
    </source>
</reference>
<dbReference type="EMBL" id="JYDT01000033">
    <property type="protein sequence ID" value="KRY89249.1"/>
    <property type="molecule type" value="Genomic_DNA"/>
</dbReference>
<evidence type="ECO:0000313" key="2">
    <source>
        <dbReference type="Proteomes" id="UP000054995"/>
    </source>
</evidence>
<protein>
    <submittedName>
        <fullName evidence="1">Uncharacterized protein</fullName>
    </submittedName>
</protein>
<dbReference type="OrthoDB" id="10572116at2759"/>
<organism evidence="1 2">
    <name type="scientific">Trichinella pseudospiralis</name>
    <name type="common">Parasitic roundworm</name>
    <dbReference type="NCBI Taxonomy" id="6337"/>
    <lineage>
        <taxon>Eukaryota</taxon>
        <taxon>Metazoa</taxon>
        <taxon>Ecdysozoa</taxon>
        <taxon>Nematoda</taxon>
        <taxon>Enoplea</taxon>
        <taxon>Dorylaimia</taxon>
        <taxon>Trichinellida</taxon>
        <taxon>Trichinellidae</taxon>
        <taxon>Trichinella</taxon>
    </lineage>
</organism>
<proteinExistence type="predicted"/>
<comment type="caution">
    <text evidence="1">The sequence shown here is derived from an EMBL/GenBank/DDBJ whole genome shotgun (WGS) entry which is preliminary data.</text>
</comment>
<dbReference type="Proteomes" id="UP000054995">
    <property type="component" value="Unassembled WGS sequence"/>
</dbReference>
<accession>A0A0V1FTS8</accession>
<evidence type="ECO:0000313" key="1">
    <source>
        <dbReference type="EMBL" id="KRY89249.1"/>
    </source>
</evidence>
<dbReference type="AlphaFoldDB" id="A0A0V1FTS8"/>
<sequence>MTGKTISCFILINMGKLSSSKLCKLAMDANCQIKMIMFSYRISSFYVEKYNCAASQFRNILLVAIEAFLWDEEFLLIIGMLDDARKREVAVMFW</sequence>